<organism evidence="2 3">
    <name type="scientific">Aquimarina hainanensis</name>
    <dbReference type="NCBI Taxonomy" id="1578017"/>
    <lineage>
        <taxon>Bacteria</taxon>
        <taxon>Pseudomonadati</taxon>
        <taxon>Bacteroidota</taxon>
        <taxon>Flavobacteriia</taxon>
        <taxon>Flavobacteriales</taxon>
        <taxon>Flavobacteriaceae</taxon>
        <taxon>Aquimarina</taxon>
    </lineage>
</organism>
<sequence length="262" mass="29432">MKKITIIIVALLTSFSVQNIKAADYDEPVRKLLSDYVNMVNGLNQGVDKETVLELFSESYVGNTAYVRLSGTVVRKRYKKEDLARQIDDIVGVNKYKFRLSLDKVLYVSQKERAGTISALVTFESLVDGKLAEKGTMLMNLVGTYQSEGWKIVQNNIVRVSETKDVGDCVCYVYAKGSTKFVTEIYFPAGVEYGQDFVTFRVTTKDEDRIIKSGNKDFVWSKETGELTYKGASIGTAEDSKKAIEAALKDMYKESCLKILFN</sequence>
<proteinExistence type="predicted"/>
<gene>
    <name evidence="2" type="ORF">ACFSTE_02020</name>
</gene>
<reference evidence="3" key="1">
    <citation type="journal article" date="2019" name="Int. J. Syst. Evol. Microbiol.">
        <title>The Global Catalogue of Microorganisms (GCM) 10K type strain sequencing project: providing services to taxonomists for standard genome sequencing and annotation.</title>
        <authorList>
            <consortium name="The Broad Institute Genomics Platform"/>
            <consortium name="The Broad Institute Genome Sequencing Center for Infectious Disease"/>
            <person name="Wu L."/>
            <person name="Ma J."/>
        </authorList>
    </citation>
    <scope>NUCLEOTIDE SEQUENCE [LARGE SCALE GENOMIC DNA]</scope>
    <source>
        <strain evidence="3">KCTC 42423</strain>
    </source>
</reference>
<name>A0ABW5N382_9FLAO</name>
<keyword evidence="3" id="KW-1185">Reference proteome</keyword>
<dbReference type="Proteomes" id="UP001597459">
    <property type="component" value="Unassembled WGS sequence"/>
</dbReference>
<feature type="chain" id="PRO_5046873642" description="SnoaL-like domain-containing protein" evidence="1">
    <location>
        <begin position="23"/>
        <end position="262"/>
    </location>
</feature>
<feature type="signal peptide" evidence="1">
    <location>
        <begin position="1"/>
        <end position="22"/>
    </location>
</feature>
<evidence type="ECO:0000313" key="3">
    <source>
        <dbReference type="Proteomes" id="UP001597459"/>
    </source>
</evidence>
<evidence type="ECO:0000256" key="1">
    <source>
        <dbReference type="SAM" id="SignalP"/>
    </source>
</evidence>
<accession>A0ABW5N382</accession>
<dbReference type="RefSeq" id="WP_176027803.1">
    <property type="nucleotide sequence ID" value="NZ_JBHSJV010000001.1"/>
</dbReference>
<evidence type="ECO:0000313" key="2">
    <source>
        <dbReference type="EMBL" id="MFD2589588.1"/>
    </source>
</evidence>
<keyword evidence="1" id="KW-0732">Signal</keyword>
<evidence type="ECO:0008006" key="4">
    <source>
        <dbReference type="Google" id="ProtNLM"/>
    </source>
</evidence>
<protein>
    <recommendedName>
        <fullName evidence="4">SnoaL-like domain-containing protein</fullName>
    </recommendedName>
</protein>
<dbReference type="EMBL" id="JBHULX010000001">
    <property type="protein sequence ID" value="MFD2589588.1"/>
    <property type="molecule type" value="Genomic_DNA"/>
</dbReference>
<comment type="caution">
    <text evidence="2">The sequence shown here is derived from an EMBL/GenBank/DDBJ whole genome shotgun (WGS) entry which is preliminary data.</text>
</comment>